<name>A0A9P4WQ16_9PLEO</name>
<evidence type="ECO:0000313" key="2">
    <source>
        <dbReference type="EMBL" id="KAF3038541.1"/>
    </source>
</evidence>
<protein>
    <submittedName>
        <fullName evidence="2">Uncharacterized protein</fullName>
    </submittedName>
</protein>
<gene>
    <name evidence="2" type="ORF">E8E12_008551</name>
</gene>
<reference evidence="2" key="1">
    <citation type="submission" date="2019-04" db="EMBL/GenBank/DDBJ databases">
        <title>Sequencing of skin fungus with MAO and IRED activity.</title>
        <authorList>
            <person name="Marsaioli A.J."/>
            <person name="Bonatto J.M.C."/>
            <person name="Reis Junior O."/>
        </authorList>
    </citation>
    <scope>NUCLEOTIDE SEQUENCE</scope>
    <source>
        <strain evidence="2">28M1</strain>
    </source>
</reference>
<keyword evidence="3" id="KW-1185">Reference proteome</keyword>
<evidence type="ECO:0000256" key="1">
    <source>
        <dbReference type="SAM" id="SignalP"/>
    </source>
</evidence>
<dbReference type="Proteomes" id="UP000758155">
    <property type="component" value="Unassembled WGS sequence"/>
</dbReference>
<dbReference type="EMBL" id="SWKV01000036">
    <property type="protein sequence ID" value="KAF3038541.1"/>
    <property type="molecule type" value="Genomic_DNA"/>
</dbReference>
<comment type="caution">
    <text evidence="2">The sequence shown here is derived from an EMBL/GenBank/DDBJ whole genome shotgun (WGS) entry which is preliminary data.</text>
</comment>
<proteinExistence type="predicted"/>
<evidence type="ECO:0000313" key="3">
    <source>
        <dbReference type="Proteomes" id="UP000758155"/>
    </source>
</evidence>
<dbReference type="AlphaFoldDB" id="A0A9P4WQ16"/>
<organism evidence="2 3">
    <name type="scientific">Didymella heteroderae</name>
    <dbReference type="NCBI Taxonomy" id="1769908"/>
    <lineage>
        <taxon>Eukaryota</taxon>
        <taxon>Fungi</taxon>
        <taxon>Dikarya</taxon>
        <taxon>Ascomycota</taxon>
        <taxon>Pezizomycotina</taxon>
        <taxon>Dothideomycetes</taxon>
        <taxon>Pleosporomycetidae</taxon>
        <taxon>Pleosporales</taxon>
        <taxon>Pleosporineae</taxon>
        <taxon>Didymellaceae</taxon>
        <taxon>Didymella</taxon>
    </lineage>
</organism>
<keyword evidence="1" id="KW-0732">Signal</keyword>
<dbReference type="CDD" id="cd19610">
    <property type="entry name" value="mannanase_GH134"/>
    <property type="match status" value="1"/>
</dbReference>
<sequence length="199" mass="21805">MKVSVIISAFLATAASAAAIPEAASVKSLEARQETGSYTISGLGARKRQVTAAGASSFNMAIAMLETERMDTNTANLQYAYGDNKQNDAANFGIFKQNWGMLRVCCNRFKGQPQSSWNNGAVLNSNLNADVQCLKDCQAYYGQNKWLAGHRNGETGLNNPNTQDINNYINGVKYIEKQLLTQPNGLTNDVRYYIYVVPI</sequence>
<feature type="chain" id="PRO_5040296110" evidence="1">
    <location>
        <begin position="20"/>
        <end position="199"/>
    </location>
</feature>
<dbReference type="InterPro" id="IPR049168">
    <property type="entry name" value="Glyco_hydro_134"/>
</dbReference>
<feature type="signal peptide" evidence="1">
    <location>
        <begin position="1"/>
        <end position="19"/>
    </location>
</feature>
<dbReference type="Pfam" id="PF21087">
    <property type="entry name" value="Glyco_hydro_134"/>
    <property type="match status" value="1"/>
</dbReference>
<accession>A0A9P4WQ16</accession>
<dbReference type="OrthoDB" id="2888121at2759"/>